<dbReference type="EMBL" id="FSRG01000004">
    <property type="protein sequence ID" value="SIN98383.1"/>
    <property type="molecule type" value="Genomic_DNA"/>
</dbReference>
<dbReference type="GO" id="GO:0016020">
    <property type="term" value="C:membrane"/>
    <property type="evidence" value="ECO:0007669"/>
    <property type="project" value="InterPro"/>
</dbReference>
<dbReference type="OrthoDB" id="5868934at2"/>
<organism evidence="1 2">
    <name type="scientific">Halodesulfovibrio marinisediminis DSM 17456</name>
    <dbReference type="NCBI Taxonomy" id="1121457"/>
    <lineage>
        <taxon>Bacteria</taxon>
        <taxon>Pseudomonadati</taxon>
        <taxon>Thermodesulfobacteriota</taxon>
        <taxon>Desulfovibrionia</taxon>
        <taxon>Desulfovibrionales</taxon>
        <taxon>Desulfovibrionaceae</taxon>
        <taxon>Halodesulfovibrio</taxon>
    </lineage>
</organism>
<accession>A0A1N6FT08</accession>
<keyword evidence="2" id="KW-1185">Reference proteome</keyword>
<gene>
    <name evidence="1" type="ORF">SAMN02745161_1492</name>
</gene>
<dbReference type="Pfam" id="PF04464">
    <property type="entry name" value="Glyphos_transf"/>
    <property type="match status" value="1"/>
</dbReference>
<dbReference type="AlphaFoldDB" id="A0A1N6FT08"/>
<evidence type="ECO:0000313" key="1">
    <source>
        <dbReference type="EMBL" id="SIN98383.1"/>
    </source>
</evidence>
<dbReference type="Proteomes" id="UP000184694">
    <property type="component" value="Unassembled WGS sequence"/>
</dbReference>
<dbReference type="Gene3D" id="3.40.50.12580">
    <property type="match status" value="1"/>
</dbReference>
<dbReference type="RefSeq" id="WP_074216297.1">
    <property type="nucleotide sequence ID" value="NZ_FSRG01000004.1"/>
</dbReference>
<proteinExistence type="predicted"/>
<reference evidence="2" key="1">
    <citation type="submission" date="2016-11" db="EMBL/GenBank/DDBJ databases">
        <authorList>
            <person name="Varghese N."/>
            <person name="Submissions S."/>
        </authorList>
    </citation>
    <scope>NUCLEOTIDE SEQUENCE [LARGE SCALE GENOMIC DNA]</scope>
    <source>
        <strain evidence="2">DSM 17456</strain>
    </source>
</reference>
<dbReference type="STRING" id="1121457.SAMN02745161_1492"/>
<sequence>MKKVFMTCYGGGHVRIIEPLYHQLKDCCDVTILALTTAGDYLESKGVPFVRLSDFPELSTSKSISYGEQLSANMSPSTVVPYKETVVYMGCSYAELVEEYGEEGAVRRYEESGRQVFLPIKTFRFLLDKFSPDLVITTNSPRGERASLIAAKQLKIPALCINDGVWLIGGGDDKGVLDVAQQNLADTICVCSESVKDKLLAECPESSATIVVTGSPAFDFIKKLERKKTTVERAKVILYADWSLPVHNGEHNYPDLRDELREELNRLALEKSWDIIFRPHPSQEYSYDEYENVKVSLPSESLHNLLMEVDVVVTSFSTVGLEGRVAGTGLVSLENTIFSEMGSYADLGLSTGIYSVDELEAAIESELGKLKVKYALYEGIASEHIAQIVLSQA</sequence>
<keyword evidence="1" id="KW-0808">Transferase</keyword>
<protein>
    <submittedName>
        <fullName evidence="1">CDP-Glycerol:Poly(Glycerophosphate) glycerophosphotransferase</fullName>
    </submittedName>
</protein>
<dbReference type="InterPro" id="IPR043148">
    <property type="entry name" value="TagF_C"/>
</dbReference>
<name>A0A1N6FT08_9BACT</name>
<dbReference type="GO" id="GO:0047355">
    <property type="term" value="F:CDP-glycerol glycerophosphotransferase activity"/>
    <property type="evidence" value="ECO:0007669"/>
    <property type="project" value="InterPro"/>
</dbReference>
<dbReference type="SUPFAM" id="SSF53756">
    <property type="entry name" value="UDP-Glycosyltransferase/glycogen phosphorylase"/>
    <property type="match status" value="1"/>
</dbReference>
<evidence type="ECO:0000313" key="2">
    <source>
        <dbReference type="Proteomes" id="UP000184694"/>
    </source>
</evidence>
<dbReference type="InterPro" id="IPR007554">
    <property type="entry name" value="Glycerophosphate_synth"/>
</dbReference>